<dbReference type="Proteomes" id="UP000766486">
    <property type="component" value="Unassembled WGS sequence"/>
</dbReference>
<feature type="compositionally biased region" description="Polar residues" evidence="3">
    <location>
        <begin position="766"/>
        <end position="775"/>
    </location>
</feature>
<organism evidence="4 5">
    <name type="scientific">Bionectria ochroleuca</name>
    <name type="common">Gliocladium roseum</name>
    <dbReference type="NCBI Taxonomy" id="29856"/>
    <lineage>
        <taxon>Eukaryota</taxon>
        <taxon>Fungi</taxon>
        <taxon>Dikarya</taxon>
        <taxon>Ascomycota</taxon>
        <taxon>Pezizomycotina</taxon>
        <taxon>Sordariomycetes</taxon>
        <taxon>Hypocreomycetidae</taxon>
        <taxon>Hypocreales</taxon>
        <taxon>Bionectriaceae</taxon>
        <taxon>Clonostachys</taxon>
    </lineage>
</organism>
<dbReference type="CDD" id="cd00067">
    <property type="entry name" value="GAL4"/>
    <property type="match status" value="1"/>
</dbReference>
<feature type="region of interest" description="Disordered" evidence="3">
    <location>
        <begin position="97"/>
        <end position="133"/>
    </location>
</feature>
<feature type="region of interest" description="Disordered" evidence="3">
    <location>
        <begin position="42"/>
        <end position="63"/>
    </location>
</feature>
<accession>A0ABY6V2K5</accession>
<feature type="compositionally biased region" description="Polar residues" evidence="3">
    <location>
        <begin position="423"/>
        <end position="437"/>
    </location>
</feature>
<feature type="coiled-coil region" evidence="2">
    <location>
        <begin position="790"/>
        <end position="824"/>
    </location>
</feature>
<protein>
    <recommendedName>
        <fullName evidence="6">Zn(2)-C6 fungal-type domain-containing protein</fullName>
    </recommendedName>
</protein>
<evidence type="ECO:0000313" key="4">
    <source>
        <dbReference type="EMBL" id="VUC36647.1"/>
    </source>
</evidence>
<feature type="region of interest" description="Disordered" evidence="3">
    <location>
        <begin position="244"/>
        <end position="295"/>
    </location>
</feature>
<proteinExistence type="predicted"/>
<evidence type="ECO:0000256" key="1">
    <source>
        <dbReference type="ARBA" id="ARBA00023242"/>
    </source>
</evidence>
<evidence type="ECO:0008006" key="6">
    <source>
        <dbReference type="Google" id="ProtNLM"/>
    </source>
</evidence>
<evidence type="ECO:0000313" key="5">
    <source>
        <dbReference type="Proteomes" id="UP000766486"/>
    </source>
</evidence>
<gene>
    <name evidence="4" type="ORF">CLO192961_LOCUS449230</name>
</gene>
<feature type="region of interest" description="Disordered" evidence="3">
    <location>
        <begin position="722"/>
        <end position="777"/>
    </location>
</feature>
<keyword evidence="2" id="KW-0175">Coiled coil</keyword>
<evidence type="ECO:0000256" key="3">
    <source>
        <dbReference type="SAM" id="MobiDB-lite"/>
    </source>
</evidence>
<feature type="region of interest" description="Disordered" evidence="3">
    <location>
        <begin position="365"/>
        <end position="505"/>
    </location>
</feature>
<keyword evidence="5" id="KW-1185">Reference proteome</keyword>
<name>A0ABY6V2K5_BIOOC</name>
<feature type="compositionally biased region" description="Pro residues" evidence="3">
    <location>
        <begin position="488"/>
        <end position="498"/>
    </location>
</feature>
<sequence>MESHHQQSPHHNDRHGLHMLPHEFVNDTFFDHKPAWQCRLDKDHLAPPDSSSELTRNGSIRSTASLDSCDSGYSTIPPLSPVGDLGQAWRFELPLPNSKRGQQLDSPSPAFDSCSVTSEMAPGAMKKPKLERRPHTKIRRGCSNCKKRHVKAACGNCVMVGLECEYPALPRIVRQESGLSSLAAPTECSEPGSSFTVASAQSLDSGIEINDWVGEWESFVQDHFTEGSPEPGGEKNNFRWSISSRSTERPLEHHAEDEQQDHEPSNDSQADASTEPTLPPPLPEEPENTAVDTRLPDTDAYEASTQELRSIMATVDPCSSGESSLVSTRVPSPWQEAANLVMSEQHRINEHLSRSLEWILSRNEYDDESAQSNPESLPSSSAPDVPPVSELSADGGKKRVLDAINFHVPEDHSQNSKRRKTAVCSTDDSAIDNSAPSDDTGPPPSHQPSSQSSSMNRTSSRRDTGASRPRRISNEGPGRGDEDEANNRPPPPGQPISPPYDTLRQSKRPRYACPYNKWDPIGCQLCCMPSRKNPEGGAEGFSRVKSHIFRNHDITVRCQKCWASFPTKSEKLEDHVRKNACMRKASPTKYWMTEDQRRQVRGQRFVSGGEENWYHLFRILLPEAQLQDEHGGYRYTPYYVPLSESRTPSNLSGPASQVAGMPLPMSGMQTPSGHGFNNASLSYLPNMLPMGDLPTALDDTWSQIPAYMYDADVAVIDDPLVLPPSQPNEDVSTSSVDLYPTPRTRRHSDESGESGSGHVFGHRRISSGNERQSAIQAPHDASSAFLRLDNERLRRSVTQLRGERDDMRRRMEAANSRVDCLDQLLEEALYEEGKSSKLCSKLFELSKMLVDLRKELG</sequence>
<dbReference type="InterPro" id="IPR001138">
    <property type="entry name" value="Zn2Cys6_DnaBD"/>
</dbReference>
<comment type="caution">
    <text evidence="4">The sequence shown here is derived from an EMBL/GenBank/DDBJ whole genome shotgun (WGS) entry which is preliminary data.</text>
</comment>
<feature type="compositionally biased region" description="Low complexity" evidence="3">
    <location>
        <begin position="376"/>
        <end position="389"/>
    </location>
</feature>
<reference evidence="4 5" key="1">
    <citation type="submission" date="2019-06" db="EMBL/GenBank/DDBJ databases">
        <authorList>
            <person name="Broberg M."/>
        </authorList>
    </citation>
    <scope>NUCLEOTIDE SEQUENCE [LARGE SCALE GENOMIC DNA]</scope>
</reference>
<feature type="compositionally biased region" description="Polar residues" evidence="3">
    <location>
        <begin position="49"/>
        <end position="63"/>
    </location>
</feature>
<feature type="compositionally biased region" description="Basic and acidic residues" evidence="3">
    <location>
        <begin position="246"/>
        <end position="265"/>
    </location>
</feature>
<feature type="compositionally biased region" description="Polar residues" evidence="3">
    <location>
        <begin position="727"/>
        <end position="736"/>
    </location>
</feature>
<evidence type="ECO:0000256" key="2">
    <source>
        <dbReference type="SAM" id="Coils"/>
    </source>
</evidence>
<keyword evidence="1" id="KW-0539">Nucleus</keyword>
<dbReference type="EMBL" id="CABFNS010000931">
    <property type="protein sequence ID" value="VUC36647.1"/>
    <property type="molecule type" value="Genomic_DNA"/>
</dbReference>